<dbReference type="EMBL" id="JAOPLL010000001">
    <property type="protein sequence ID" value="MDM5070773.1"/>
    <property type="molecule type" value="Genomic_DNA"/>
</dbReference>
<evidence type="ECO:0000256" key="5">
    <source>
        <dbReference type="ARBA" id="ARBA00023136"/>
    </source>
</evidence>
<evidence type="ECO:0000256" key="3">
    <source>
        <dbReference type="ARBA" id="ARBA00022692"/>
    </source>
</evidence>
<feature type="transmembrane region" description="Helical" evidence="6">
    <location>
        <begin position="236"/>
        <end position="255"/>
    </location>
</feature>
<reference evidence="8" key="1">
    <citation type="submission" date="2024-05" db="EMBL/GenBank/DDBJ databases">
        <title>WGS of Aeromonas isolates.</title>
        <authorList>
            <person name="Lee H."/>
        </authorList>
    </citation>
    <scope>NUCLEOTIDE SEQUENCE</scope>
    <source>
        <strain evidence="8">SU58-3</strain>
    </source>
</reference>
<evidence type="ECO:0000256" key="6">
    <source>
        <dbReference type="SAM" id="Phobius"/>
    </source>
</evidence>
<dbReference type="InterPro" id="IPR042094">
    <property type="entry name" value="T2SS_GspF_sf"/>
</dbReference>
<dbReference type="RefSeq" id="WP_290017124.1">
    <property type="nucleotide sequence ID" value="NZ_JAOPLL010000001.1"/>
</dbReference>
<feature type="transmembrane region" description="Helical" evidence="6">
    <location>
        <begin position="89"/>
        <end position="108"/>
    </location>
</feature>
<evidence type="ECO:0000256" key="1">
    <source>
        <dbReference type="ARBA" id="ARBA00004651"/>
    </source>
</evidence>
<sequence length="294" mass="32831">MNTLILVCLCWGLACLLLWQWQSRCDAWQQQCQRYGHQPAQQKRTRSLPHWYQQMVTMVGQEQLTRWTWQGPAGAALACVLLAANGMPFWLAVLLAAGGALALGLVLYQQLQQRALERFRTRLPEVIDGMIRALRVGAPLADIFLLVARQQRGLMSRLFAQMHDELQVGQPVAQVMQQAAGRVAVAEFQFLTIVLSLQQETGGRLSEVLAQLVETLRARQTLAASIQTITAESRNAAKVLAALPVIILLVLFTTGREHFTYLMTTTSGQWVLGYVSISVAVGLWLIRRLTRLQG</sequence>
<organism evidence="8 9">
    <name type="scientific">Aeromonas bestiarum</name>
    <dbReference type="NCBI Taxonomy" id="105751"/>
    <lineage>
        <taxon>Bacteria</taxon>
        <taxon>Pseudomonadati</taxon>
        <taxon>Pseudomonadota</taxon>
        <taxon>Gammaproteobacteria</taxon>
        <taxon>Aeromonadales</taxon>
        <taxon>Aeromonadaceae</taxon>
        <taxon>Aeromonas</taxon>
    </lineage>
</organism>
<keyword evidence="2" id="KW-1003">Cell membrane</keyword>
<feature type="transmembrane region" description="Helical" evidence="6">
    <location>
        <begin position="267"/>
        <end position="286"/>
    </location>
</feature>
<proteinExistence type="predicted"/>
<dbReference type="Gene3D" id="1.20.81.30">
    <property type="entry name" value="Type II secretion system (T2SS), domain F"/>
    <property type="match status" value="1"/>
</dbReference>
<comment type="subcellular location">
    <subcellularLocation>
        <location evidence="1">Cell membrane</location>
        <topology evidence="1">Multi-pass membrane protein</topology>
    </subcellularLocation>
</comment>
<keyword evidence="3 6" id="KW-0812">Transmembrane</keyword>
<dbReference type="PANTHER" id="PTHR35007">
    <property type="entry name" value="INTEGRAL MEMBRANE PROTEIN-RELATED"/>
    <property type="match status" value="1"/>
</dbReference>
<dbReference type="InterPro" id="IPR018076">
    <property type="entry name" value="T2SS_GspF_dom"/>
</dbReference>
<comment type="caution">
    <text evidence="8">The sequence shown here is derived from an EMBL/GenBank/DDBJ whole genome shotgun (WGS) entry which is preliminary data.</text>
</comment>
<keyword evidence="9" id="KW-1185">Reference proteome</keyword>
<keyword evidence="4 6" id="KW-1133">Transmembrane helix</keyword>
<accession>A0ABT7PUL5</accession>
<evidence type="ECO:0000256" key="4">
    <source>
        <dbReference type="ARBA" id="ARBA00022989"/>
    </source>
</evidence>
<keyword evidence="5 6" id="KW-0472">Membrane</keyword>
<name>A0ABT7PUL5_9GAMM</name>
<evidence type="ECO:0000259" key="7">
    <source>
        <dbReference type="Pfam" id="PF00482"/>
    </source>
</evidence>
<dbReference type="Proteomes" id="UP001168107">
    <property type="component" value="Unassembled WGS sequence"/>
</dbReference>
<evidence type="ECO:0000256" key="2">
    <source>
        <dbReference type="ARBA" id="ARBA00022475"/>
    </source>
</evidence>
<gene>
    <name evidence="8" type="primary">flpG</name>
    <name evidence="8" type="ORF">OB935_02750</name>
</gene>
<evidence type="ECO:0000313" key="9">
    <source>
        <dbReference type="Proteomes" id="UP001168107"/>
    </source>
</evidence>
<dbReference type="Pfam" id="PF00482">
    <property type="entry name" value="T2SSF"/>
    <property type="match status" value="1"/>
</dbReference>
<evidence type="ECO:0000313" key="8">
    <source>
        <dbReference type="EMBL" id="MDM5070773.1"/>
    </source>
</evidence>
<protein>
    <submittedName>
        <fullName evidence="8">Flp fimbrial biogenesis protein FlpG</fullName>
    </submittedName>
</protein>
<dbReference type="PANTHER" id="PTHR35007:SF1">
    <property type="entry name" value="PILUS ASSEMBLY PROTEIN"/>
    <property type="match status" value="1"/>
</dbReference>
<feature type="domain" description="Type II secretion system protein GspF" evidence="7">
    <location>
        <begin position="130"/>
        <end position="251"/>
    </location>
</feature>